<evidence type="ECO:0000313" key="3">
    <source>
        <dbReference type="Proteomes" id="UP000187465"/>
    </source>
</evidence>
<protein>
    <submittedName>
        <fullName evidence="2">Uncharacterized protein</fullName>
    </submittedName>
</protein>
<gene>
    <name evidence="2" type="ORF">BJP51_25560</name>
</gene>
<name>A0A1R0X2L3_9BACL</name>
<feature type="transmembrane region" description="Helical" evidence="1">
    <location>
        <begin position="97"/>
        <end position="115"/>
    </location>
</feature>
<comment type="caution">
    <text evidence="2">The sequence shown here is derived from an EMBL/GenBank/DDBJ whole genome shotgun (WGS) entry which is preliminary data.</text>
</comment>
<evidence type="ECO:0000256" key="1">
    <source>
        <dbReference type="SAM" id="Phobius"/>
    </source>
</evidence>
<evidence type="ECO:0000313" key="2">
    <source>
        <dbReference type="EMBL" id="OMD27276.1"/>
    </source>
</evidence>
<dbReference type="EMBL" id="MKQP01000037">
    <property type="protein sequence ID" value="OMD27276.1"/>
    <property type="molecule type" value="Genomic_DNA"/>
</dbReference>
<reference evidence="2 3" key="1">
    <citation type="submission" date="2016-10" db="EMBL/GenBank/DDBJ databases">
        <title>Paenibacillus species isolates.</title>
        <authorList>
            <person name="Beno S.M."/>
        </authorList>
    </citation>
    <scope>NUCLEOTIDE SEQUENCE [LARGE SCALE GENOMIC DNA]</scope>
    <source>
        <strain evidence="2 3">FSL H7-0604</strain>
    </source>
</reference>
<organism evidence="2 3">
    <name type="scientific">Paenibacillus odorifer</name>
    <dbReference type="NCBI Taxonomy" id="189426"/>
    <lineage>
        <taxon>Bacteria</taxon>
        <taxon>Bacillati</taxon>
        <taxon>Bacillota</taxon>
        <taxon>Bacilli</taxon>
        <taxon>Bacillales</taxon>
        <taxon>Paenibacillaceae</taxon>
        <taxon>Paenibacillus</taxon>
    </lineage>
</organism>
<keyword evidence="1" id="KW-1133">Transmembrane helix</keyword>
<dbReference type="RefSeq" id="WP_036689727.1">
    <property type="nucleotide sequence ID" value="NZ_MKQK01000062.1"/>
</dbReference>
<dbReference type="AlphaFoldDB" id="A0A1R0X2L3"/>
<sequence length="301" mass="34582">MNEKLKQAYERLNLPEDVTREELNKRLDIHLKRRRSNSTEDEVAAYEEEFRAYKTILDGLDQKEIQEAEDKRLEKWGAMSGVARKSENFFRLYKTHTIISIIVLLVVIFGGKALYDQWQERKYEATLPPVDVRIMFLGNYESQDSSGKNEELKQEIIKRYPTWKRVEAEIVYLPSTGGTDGGVLDMSYMQRAMAMLAADHPDILIMDDATFEWIGQQSGLQNLESFIKSAGLPLDDNRLKRMTNPESGQELITGIDITDTDFATELPIHSNQMIIGTLGQDDSKTKSTDFVEFLLKQITNQ</sequence>
<accession>A0A1R0X2L3</accession>
<dbReference type="Proteomes" id="UP000187465">
    <property type="component" value="Unassembled WGS sequence"/>
</dbReference>
<proteinExistence type="predicted"/>
<keyword evidence="1" id="KW-0812">Transmembrane</keyword>
<keyword evidence="1" id="KW-0472">Membrane</keyword>